<keyword evidence="2" id="KW-1185">Reference proteome</keyword>
<accession>A0A5J4K4Z8</accession>
<evidence type="ECO:0000313" key="2">
    <source>
        <dbReference type="Proteomes" id="UP000334820"/>
    </source>
</evidence>
<protein>
    <submittedName>
        <fullName evidence="1">Uncharacterized protein</fullName>
    </submittedName>
</protein>
<name>A0A5J4K4Z8_9CHLR</name>
<evidence type="ECO:0000313" key="1">
    <source>
        <dbReference type="EMBL" id="GER81800.1"/>
    </source>
</evidence>
<dbReference type="Proteomes" id="UP000334820">
    <property type="component" value="Unassembled WGS sequence"/>
</dbReference>
<reference evidence="1 2" key="1">
    <citation type="journal article" date="2019" name="Int. J. Syst. Evol. Microbiol.">
        <title>Thermogemmatispora aurantia sp. nov. and Thermogemmatispora argillosa sp. nov., within the class Ktedonobacteria, and emended description of the genus Thermogemmatispora.</title>
        <authorList>
            <person name="Zheng Y."/>
            <person name="Wang C.M."/>
            <person name="Sakai Y."/>
            <person name="Abe K."/>
            <person name="Yokota A."/>
            <person name="Yabe S."/>
        </authorList>
    </citation>
    <scope>NUCLEOTIDE SEQUENCE [LARGE SCALE GENOMIC DNA]</scope>
    <source>
        <strain evidence="1 2">A1-2</strain>
    </source>
</reference>
<dbReference type="EMBL" id="BKZV01000001">
    <property type="protein sequence ID" value="GER81800.1"/>
    <property type="molecule type" value="Genomic_DNA"/>
</dbReference>
<comment type="caution">
    <text evidence="1">The sequence shown here is derived from an EMBL/GenBank/DDBJ whole genome shotgun (WGS) entry which is preliminary data.</text>
</comment>
<organism evidence="1 2">
    <name type="scientific">Thermogemmatispora aurantia</name>
    <dbReference type="NCBI Taxonomy" id="2045279"/>
    <lineage>
        <taxon>Bacteria</taxon>
        <taxon>Bacillati</taxon>
        <taxon>Chloroflexota</taxon>
        <taxon>Ktedonobacteria</taxon>
        <taxon>Thermogemmatisporales</taxon>
        <taxon>Thermogemmatisporaceae</taxon>
        <taxon>Thermogemmatispora</taxon>
    </lineage>
</organism>
<dbReference type="AlphaFoldDB" id="A0A5J4K4Z8"/>
<proteinExistence type="predicted"/>
<sequence length="62" mass="6674">MGAQLRGRLYHTGSLPEYPFSTGSCLAPIPSPFSAYSLLTIKGRPQLRQTGKARLVGFAPLP</sequence>
<gene>
    <name evidence="1" type="ORF">KTAU_04380</name>
</gene>